<dbReference type="AlphaFoldDB" id="A0A9P8QH72"/>
<keyword evidence="2" id="KW-1185">Reference proteome</keyword>
<protein>
    <submittedName>
        <fullName evidence="1">Uncharacterized protein</fullName>
    </submittedName>
</protein>
<dbReference type="EMBL" id="JAEUBG010000104">
    <property type="protein sequence ID" value="KAH3688860.1"/>
    <property type="molecule type" value="Genomic_DNA"/>
</dbReference>
<gene>
    <name evidence="1" type="ORF">WICPIJ_000166</name>
</gene>
<accession>A0A9P8QH72</accession>
<proteinExistence type="predicted"/>
<reference evidence="1" key="2">
    <citation type="submission" date="2021-01" db="EMBL/GenBank/DDBJ databases">
        <authorList>
            <person name="Schikora-Tamarit M.A."/>
        </authorList>
    </citation>
    <scope>NUCLEOTIDE SEQUENCE</scope>
    <source>
        <strain evidence="1">CBS2887</strain>
    </source>
</reference>
<name>A0A9P8QH72_WICPI</name>
<dbReference type="Proteomes" id="UP000774326">
    <property type="component" value="Unassembled WGS sequence"/>
</dbReference>
<organism evidence="1 2">
    <name type="scientific">Wickerhamomyces pijperi</name>
    <name type="common">Yeast</name>
    <name type="synonym">Pichia pijperi</name>
    <dbReference type="NCBI Taxonomy" id="599730"/>
    <lineage>
        <taxon>Eukaryota</taxon>
        <taxon>Fungi</taxon>
        <taxon>Dikarya</taxon>
        <taxon>Ascomycota</taxon>
        <taxon>Saccharomycotina</taxon>
        <taxon>Saccharomycetes</taxon>
        <taxon>Phaffomycetales</taxon>
        <taxon>Wickerhamomycetaceae</taxon>
        <taxon>Wickerhamomyces</taxon>
    </lineage>
</organism>
<comment type="caution">
    <text evidence="1">The sequence shown here is derived from an EMBL/GenBank/DDBJ whole genome shotgun (WGS) entry which is preliminary data.</text>
</comment>
<reference evidence="1" key="1">
    <citation type="journal article" date="2021" name="Open Biol.">
        <title>Shared evolutionary footprints suggest mitochondrial oxidative damage underlies multiple complex I losses in fungi.</title>
        <authorList>
            <person name="Schikora-Tamarit M.A."/>
            <person name="Marcet-Houben M."/>
            <person name="Nosek J."/>
            <person name="Gabaldon T."/>
        </authorList>
    </citation>
    <scope>NUCLEOTIDE SEQUENCE</scope>
    <source>
        <strain evidence="1">CBS2887</strain>
    </source>
</reference>
<evidence type="ECO:0000313" key="2">
    <source>
        <dbReference type="Proteomes" id="UP000774326"/>
    </source>
</evidence>
<sequence>MVWLDIWTVELPSFELLPQRVGLGAAPLLVEPMCVTVLHNHVNEFPDFVDVSVIQYIENKTLVYQRIHGAIKVGKEDVWVLEGRGVSTNCNELEKSQFLVNFQARDVS</sequence>
<evidence type="ECO:0000313" key="1">
    <source>
        <dbReference type="EMBL" id="KAH3688860.1"/>
    </source>
</evidence>